<proteinExistence type="predicted"/>
<sequence>MKINRLIQIIMILLNKKMVTVKYLADKFEVSTRTIYRDLETLSLSGIPICSSKGNKGGISLLEGYSLKYAFLPGPDKKRMIFDIDALVDIEEQIVHTENFIEDYSKAWQCFIENRTFNQKAIKEEILQSWKRCKINEVSLYDFDIDMLMKPEEKLNYVVDELVEYNVNGFKEFSQIVKNLDLDICIYDCNAKLKYIFNISPLYDKMYPEVGYFKDVSELVIGTNSTCLALAENRPCMVVGPEHYKHIFHEFSCVAAPIYSQTQLIGTVNASFVHTSVNHETLNMVYSLARLYEKLVINSTDNTPDHPMRTTYRYSDFPAFEDIKGISSTIQRVKKLAKKTAATDLPVFIYGEKGTGKKLLAQAIHNESPRKYNPFITFNCRSIPQELIDIELFGYNNVMLHGKSNKSKVGLLEKASSGTIYIEGIELMPMNTQVKLLESLESMEVKPIGGNDPLPIDVRLITSAQSHLTNELHNKSFLQDLYYEITLIQFYLPPLRERKEDITTIITNYIPKFSKNANIPIKHYDCNLLDKLIAYDYYYGNIHELLNVLERLVILSSGETYDISLVPF</sequence>
<evidence type="ECO:0000313" key="1">
    <source>
        <dbReference type="EMBL" id="GMQ64948.1"/>
    </source>
</evidence>
<comment type="caution">
    <text evidence="1">The sequence shown here is derived from an EMBL/GenBank/DDBJ whole genome shotgun (WGS) entry which is preliminary data.</text>
</comment>
<evidence type="ECO:0000313" key="2">
    <source>
        <dbReference type="Proteomes" id="UP001374599"/>
    </source>
</evidence>
<accession>A0ACB5URV0</accession>
<organism evidence="1 2">
    <name type="scientific">Vallitalea maricola</name>
    <dbReference type="NCBI Taxonomy" id="3074433"/>
    <lineage>
        <taxon>Bacteria</taxon>
        <taxon>Bacillati</taxon>
        <taxon>Bacillota</taxon>
        <taxon>Clostridia</taxon>
        <taxon>Lachnospirales</taxon>
        <taxon>Vallitaleaceae</taxon>
        <taxon>Vallitalea</taxon>
    </lineage>
</organism>
<reference evidence="1" key="1">
    <citation type="submission" date="2023-09" db="EMBL/GenBank/DDBJ databases">
        <title>Vallitalea sediminicola and Vallitalea maricola sp. nov., anaerobic bacteria isolated from marine sediment.</title>
        <authorList>
            <person name="Hirano S."/>
            <person name="Maeda A."/>
            <person name="Terahara T."/>
            <person name="Mori K."/>
            <person name="Hamada M."/>
            <person name="Matsumoto R."/>
            <person name="Kobayashi T."/>
        </authorList>
    </citation>
    <scope>NUCLEOTIDE SEQUENCE</scope>
    <source>
        <strain evidence="1">AN17-2</strain>
    </source>
</reference>
<gene>
    <name evidence="1" type="ORF">AN2V17_41880</name>
</gene>
<name>A0ACB5URV0_9FIRM</name>
<keyword evidence="2" id="KW-1185">Reference proteome</keyword>
<dbReference type="EMBL" id="BTPU01000088">
    <property type="protein sequence ID" value="GMQ64948.1"/>
    <property type="molecule type" value="Genomic_DNA"/>
</dbReference>
<protein>
    <submittedName>
        <fullName evidence="1">Uncharacterized protein</fullName>
    </submittedName>
</protein>
<dbReference type="Proteomes" id="UP001374599">
    <property type="component" value="Unassembled WGS sequence"/>
</dbReference>